<evidence type="ECO:0000313" key="6">
    <source>
        <dbReference type="Proteomes" id="UP000295711"/>
    </source>
</evidence>
<evidence type="ECO:0000313" key="5">
    <source>
        <dbReference type="EMBL" id="TCO86395.1"/>
    </source>
</evidence>
<keyword evidence="2" id="KW-0540">Nuclease</keyword>
<proteinExistence type="predicted"/>
<dbReference type="EMBL" id="SLXA01000001">
    <property type="protein sequence ID" value="TCO86395.1"/>
    <property type="molecule type" value="Genomic_DNA"/>
</dbReference>
<comment type="caution">
    <text evidence="5">The sequence shown here is derived from an EMBL/GenBank/DDBJ whole genome shotgun (WGS) entry which is preliminary data.</text>
</comment>
<dbReference type="GO" id="GO:0004518">
    <property type="term" value="F:nuclease activity"/>
    <property type="evidence" value="ECO:0007669"/>
    <property type="project" value="UniProtKB-KW"/>
</dbReference>
<dbReference type="GO" id="GO:0003676">
    <property type="term" value="F:nucleic acid binding"/>
    <property type="evidence" value="ECO:0007669"/>
    <property type="project" value="InterPro"/>
</dbReference>
<gene>
    <name evidence="5" type="ORF">EV212_101180</name>
</gene>
<dbReference type="AlphaFoldDB" id="A0A4R2LJ04"/>
<dbReference type="InterPro" id="IPR011856">
    <property type="entry name" value="tRNA_endonuc-like_dom_sf"/>
</dbReference>
<dbReference type="Proteomes" id="UP000295711">
    <property type="component" value="Unassembled WGS sequence"/>
</dbReference>
<accession>A0A4R2LJ04</accession>
<feature type="domain" description="VRR-NUC" evidence="4">
    <location>
        <begin position="1"/>
        <end position="81"/>
    </location>
</feature>
<evidence type="ECO:0000256" key="1">
    <source>
        <dbReference type="ARBA" id="ARBA00001946"/>
    </source>
</evidence>
<dbReference type="OrthoDB" id="6706702at2"/>
<name>A0A4R2LJ04_9FIRM</name>
<organism evidence="5 6">
    <name type="scientific">Frisingicoccus caecimuris</name>
    <dbReference type="NCBI Taxonomy" id="1796636"/>
    <lineage>
        <taxon>Bacteria</taxon>
        <taxon>Bacillati</taxon>
        <taxon>Bacillota</taxon>
        <taxon>Clostridia</taxon>
        <taxon>Lachnospirales</taxon>
        <taxon>Lachnospiraceae</taxon>
        <taxon>Frisingicoccus</taxon>
    </lineage>
</organism>
<comment type="cofactor">
    <cofactor evidence="1">
        <name>Mg(2+)</name>
        <dbReference type="ChEBI" id="CHEBI:18420"/>
    </cofactor>
</comment>
<protein>
    <submittedName>
        <fullName evidence="5">VRR-NUC domain-containing protein</fullName>
    </submittedName>
</protein>
<keyword evidence="6" id="KW-1185">Reference proteome</keyword>
<dbReference type="RefSeq" id="WP_132087459.1">
    <property type="nucleotide sequence ID" value="NZ_JANKAQ010000005.1"/>
</dbReference>
<dbReference type="SMART" id="SM00990">
    <property type="entry name" value="VRR_NUC"/>
    <property type="match status" value="1"/>
</dbReference>
<evidence type="ECO:0000256" key="2">
    <source>
        <dbReference type="ARBA" id="ARBA00022722"/>
    </source>
</evidence>
<dbReference type="Pfam" id="PF08774">
    <property type="entry name" value="VRR_NUC"/>
    <property type="match status" value="1"/>
</dbReference>
<evidence type="ECO:0000259" key="4">
    <source>
        <dbReference type="SMART" id="SM00990"/>
    </source>
</evidence>
<dbReference type="GO" id="GO:0016788">
    <property type="term" value="F:hydrolase activity, acting on ester bonds"/>
    <property type="evidence" value="ECO:0007669"/>
    <property type="project" value="InterPro"/>
</dbReference>
<dbReference type="Gene3D" id="3.40.1350.10">
    <property type="match status" value="1"/>
</dbReference>
<reference evidence="5 6" key="1">
    <citation type="submission" date="2019-03" db="EMBL/GenBank/DDBJ databases">
        <title>Genomic Encyclopedia of Type Strains, Phase IV (KMG-IV): sequencing the most valuable type-strain genomes for metagenomic binning, comparative biology and taxonomic classification.</title>
        <authorList>
            <person name="Goeker M."/>
        </authorList>
    </citation>
    <scope>NUCLEOTIDE SEQUENCE [LARGE SCALE GENOMIC DNA]</scope>
    <source>
        <strain evidence="5 6">DSM 28559</strain>
    </source>
</reference>
<evidence type="ECO:0000256" key="3">
    <source>
        <dbReference type="ARBA" id="ARBA00022801"/>
    </source>
</evidence>
<dbReference type="InterPro" id="IPR014883">
    <property type="entry name" value="VRR_NUC"/>
</dbReference>
<sequence>MQEKEIEKILVAEVKKLGGRAYKWVSPGNGGVPDRIVVFPNRKPIFVELKADNGKLSALQKVQIDRLKSLGQHVEVVKGIDGLSQFFQDNGYEEISKALDCRYEL</sequence>
<keyword evidence="3" id="KW-0378">Hydrolase</keyword>